<dbReference type="EMBL" id="PKPP01007790">
    <property type="protein sequence ID" value="PWA52446.1"/>
    <property type="molecule type" value="Genomic_DNA"/>
</dbReference>
<dbReference type="PANTHER" id="PTHR22809">
    <property type="entry name" value="METHYLTRANSFERASE-RELATED"/>
    <property type="match status" value="1"/>
</dbReference>
<reference evidence="3 4" key="1">
    <citation type="journal article" date="2018" name="Mol. Plant">
        <title>The genome of Artemisia annua provides insight into the evolution of Asteraceae family and artemisinin biosynthesis.</title>
        <authorList>
            <person name="Shen Q."/>
            <person name="Zhang L."/>
            <person name="Liao Z."/>
            <person name="Wang S."/>
            <person name="Yan T."/>
            <person name="Shi P."/>
            <person name="Liu M."/>
            <person name="Fu X."/>
            <person name="Pan Q."/>
            <person name="Wang Y."/>
            <person name="Lv Z."/>
            <person name="Lu X."/>
            <person name="Zhang F."/>
            <person name="Jiang W."/>
            <person name="Ma Y."/>
            <person name="Chen M."/>
            <person name="Hao X."/>
            <person name="Li L."/>
            <person name="Tang Y."/>
            <person name="Lv G."/>
            <person name="Zhou Y."/>
            <person name="Sun X."/>
            <person name="Brodelius P.E."/>
            <person name="Rose J.K.C."/>
            <person name="Tang K."/>
        </authorList>
    </citation>
    <scope>NUCLEOTIDE SEQUENCE [LARGE SCALE GENOMIC DNA]</scope>
    <source>
        <strain evidence="4">cv. Huhao1</strain>
        <tissue evidence="3">Leaf</tissue>
    </source>
</reference>
<evidence type="ECO:0000313" key="3">
    <source>
        <dbReference type="EMBL" id="PWA52446.1"/>
    </source>
</evidence>
<dbReference type="InterPro" id="IPR026113">
    <property type="entry name" value="METTL2/6/8-like"/>
</dbReference>
<evidence type="ECO:0000313" key="4">
    <source>
        <dbReference type="Proteomes" id="UP000245207"/>
    </source>
</evidence>
<dbReference type="PANTHER" id="PTHR22809:SF8">
    <property type="entry name" value="TRNA N(3)-METHYLCYTIDINE METHYLTRANSFERASE"/>
    <property type="match status" value="1"/>
</dbReference>
<comment type="caution">
    <text evidence="3">The sequence shown here is derived from an EMBL/GenBank/DDBJ whole genome shotgun (WGS) entry which is preliminary data.</text>
</comment>
<keyword evidence="1 3" id="KW-0489">Methyltransferase</keyword>
<gene>
    <name evidence="3" type="ORF">CTI12_AA454340</name>
</gene>
<sequence>MSVNELLPIITDADEEVEIPVLHIFFPSSFLCLDSIRILQPNGYVLLRDYAIGDHAQAMLVNKNRVISENCYFRGDGTCSFYFSEDLSLELFVTAGFTVAVVAKTRFT</sequence>
<dbReference type="GO" id="GO:0008757">
    <property type="term" value="F:S-adenosylmethionine-dependent methyltransferase activity"/>
    <property type="evidence" value="ECO:0007669"/>
    <property type="project" value="UniProtKB-ARBA"/>
</dbReference>
<keyword evidence="4" id="KW-1185">Reference proteome</keyword>
<evidence type="ECO:0000256" key="2">
    <source>
        <dbReference type="ARBA" id="ARBA00022679"/>
    </source>
</evidence>
<dbReference type="Proteomes" id="UP000245207">
    <property type="component" value="Unassembled WGS sequence"/>
</dbReference>
<dbReference type="STRING" id="35608.A0A2U1LTW1"/>
<evidence type="ECO:0000256" key="1">
    <source>
        <dbReference type="ARBA" id="ARBA00022603"/>
    </source>
</evidence>
<dbReference type="GO" id="GO:0032259">
    <property type="term" value="P:methylation"/>
    <property type="evidence" value="ECO:0007669"/>
    <property type="project" value="UniProtKB-KW"/>
</dbReference>
<name>A0A2U1LTW1_ARTAN</name>
<dbReference type="OrthoDB" id="417697at2759"/>
<dbReference type="AlphaFoldDB" id="A0A2U1LTW1"/>
<accession>A0A2U1LTW1</accession>
<proteinExistence type="predicted"/>
<protein>
    <submittedName>
        <fullName evidence="3">Methyltransferase-like protein 6</fullName>
    </submittedName>
</protein>
<keyword evidence="2 3" id="KW-0808">Transferase</keyword>
<organism evidence="3 4">
    <name type="scientific">Artemisia annua</name>
    <name type="common">Sweet wormwood</name>
    <dbReference type="NCBI Taxonomy" id="35608"/>
    <lineage>
        <taxon>Eukaryota</taxon>
        <taxon>Viridiplantae</taxon>
        <taxon>Streptophyta</taxon>
        <taxon>Embryophyta</taxon>
        <taxon>Tracheophyta</taxon>
        <taxon>Spermatophyta</taxon>
        <taxon>Magnoliopsida</taxon>
        <taxon>eudicotyledons</taxon>
        <taxon>Gunneridae</taxon>
        <taxon>Pentapetalae</taxon>
        <taxon>asterids</taxon>
        <taxon>campanulids</taxon>
        <taxon>Asterales</taxon>
        <taxon>Asteraceae</taxon>
        <taxon>Asteroideae</taxon>
        <taxon>Anthemideae</taxon>
        <taxon>Artemisiinae</taxon>
        <taxon>Artemisia</taxon>
    </lineage>
</organism>